<protein>
    <submittedName>
        <fullName evidence="6">RNA-dependent RNA polymerase</fullName>
    </submittedName>
</protein>
<dbReference type="InterPro" id="IPR001788">
    <property type="entry name" value="RNA-dep_RNA_pol_alsuvir"/>
</dbReference>
<dbReference type="GO" id="GO:0039694">
    <property type="term" value="P:viral RNA genome replication"/>
    <property type="evidence" value="ECO:0007669"/>
    <property type="project" value="InterPro"/>
</dbReference>
<proteinExistence type="predicted"/>
<dbReference type="GO" id="GO:0003723">
    <property type="term" value="F:RNA binding"/>
    <property type="evidence" value="ECO:0007669"/>
    <property type="project" value="InterPro"/>
</dbReference>
<accession>A0A1B1HYC6</accession>
<reference evidence="6" key="1">
    <citation type="submission" date="2016-05" db="EMBL/GenBank/DDBJ databases">
        <title>Deep sequencing analysis reveals the mycoviral diversity of the virome of an avirulent isolate of Rhizoctonia solani AG-2-2 IV.</title>
        <authorList>
            <person name="Bartholomaeus A."/>
            <person name="Wibberg D."/>
            <person name="Winkler A."/>
            <person name="Puehler A."/>
            <person name="Schlueter A."/>
            <person name="Varrelmann M."/>
        </authorList>
    </citation>
    <scope>NUCLEOTIDE SEQUENCE</scope>
    <source>
        <strain evidence="6">DC17/RsFV-2</strain>
    </source>
</reference>
<dbReference type="EMBL" id="KX349069">
    <property type="protein sequence ID" value="ANR02703.1"/>
    <property type="molecule type" value="Genomic_RNA"/>
</dbReference>
<dbReference type="InterPro" id="IPR043502">
    <property type="entry name" value="DNA/RNA_pol_sf"/>
</dbReference>
<dbReference type="GO" id="GO:0003968">
    <property type="term" value="F:RNA-directed RNA polymerase activity"/>
    <property type="evidence" value="ECO:0007669"/>
    <property type="project" value="UniProtKB-KW"/>
</dbReference>
<dbReference type="InterPro" id="IPR007094">
    <property type="entry name" value="RNA-dir_pol_PSvirus"/>
</dbReference>
<gene>
    <name evidence="6" type="primary">RdRp</name>
</gene>
<evidence type="ECO:0000259" key="5">
    <source>
        <dbReference type="PROSITE" id="PS50507"/>
    </source>
</evidence>
<name>A0A1B1HYC6_9VIRU</name>
<keyword evidence="4" id="KW-0693">Viral RNA replication</keyword>
<keyword evidence="1 6" id="KW-0696">RNA-directed RNA polymerase</keyword>
<dbReference type="SUPFAM" id="SSF56672">
    <property type="entry name" value="DNA/RNA polymerases"/>
    <property type="match status" value="1"/>
</dbReference>
<dbReference type="GO" id="GO:0006351">
    <property type="term" value="P:DNA-templated transcription"/>
    <property type="evidence" value="ECO:0007669"/>
    <property type="project" value="InterPro"/>
</dbReference>
<feature type="domain" description="RdRp catalytic" evidence="5">
    <location>
        <begin position="151"/>
        <end position="259"/>
    </location>
</feature>
<dbReference type="Pfam" id="PF00978">
    <property type="entry name" value="RdRP_2"/>
    <property type="match status" value="1"/>
</dbReference>
<keyword evidence="3" id="KW-0548">Nucleotidyltransferase</keyword>
<keyword evidence="2" id="KW-0808">Transferase</keyword>
<evidence type="ECO:0000256" key="4">
    <source>
        <dbReference type="ARBA" id="ARBA00022953"/>
    </source>
</evidence>
<evidence type="ECO:0000256" key="1">
    <source>
        <dbReference type="ARBA" id="ARBA00022484"/>
    </source>
</evidence>
<evidence type="ECO:0000256" key="2">
    <source>
        <dbReference type="ARBA" id="ARBA00022679"/>
    </source>
</evidence>
<feature type="non-terminal residue" evidence="6">
    <location>
        <position position="302"/>
    </location>
</feature>
<sequence length="302" mass="34736">SMNSGLRPSVPAKLWVLIRSRTVGHTPKAFDSNLMEQCHEEALDSWLDGRTVDQAISTLKQEDFDEPVEYTRNFLKSQLLKKDEKYGQPATAGQTISDMNFSRNMMHAAAALYVERLVLAHLPKNVYVHLRRNHEQFQRWCADALRTTKTRAFSASDYSSWDRSVDGACLHFDRLLLESYGLNPEFIDEFVRLRINTHNFAGTLGLMQFSGDRWTFLLNTLRNIAYTNTRCSLAPAKTWQAYAGDDVLLFAPAFRVDRRWKQEDWSFVAKDQVGLPVGEFIGLRVTRHAQVFVSTHKLRTQT</sequence>
<evidence type="ECO:0000313" key="6">
    <source>
        <dbReference type="EMBL" id="ANR02703.1"/>
    </source>
</evidence>
<feature type="non-terminal residue" evidence="6">
    <location>
        <position position="1"/>
    </location>
</feature>
<organism evidence="6">
    <name type="scientific">Rhizoctonia solani flexivirus 2</name>
    <dbReference type="NCBI Taxonomy" id="1871636"/>
    <lineage>
        <taxon>Viruses</taxon>
        <taxon>Riboviria</taxon>
        <taxon>Orthornavirae</taxon>
        <taxon>Kitrinoviricota</taxon>
        <taxon>Alsuviricetes</taxon>
        <taxon>Tymovirales</taxon>
    </lineage>
</organism>
<evidence type="ECO:0000256" key="3">
    <source>
        <dbReference type="ARBA" id="ARBA00022695"/>
    </source>
</evidence>
<dbReference type="PROSITE" id="PS50507">
    <property type="entry name" value="RDRP_SSRNA_POS"/>
    <property type="match status" value="1"/>
</dbReference>